<feature type="DNA-binding region" description="Homeobox" evidence="5">
    <location>
        <begin position="149"/>
        <end position="208"/>
    </location>
</feature>
<keyword evidence="3 5" id="KW-0371">Homeobox</keyword>
<evidence type="ECO:0000256" key="1">
    <source>
        <dbReference type="ARBA" id="ARBA00004123"/>
    </source>
</evidence>
<comment type="subcellular location">
    <subcellularLocation>
        <location evidence="1 5 6">Nucleus</location>
    </subcellularLocation>
</comment>
<dbReference type="PANTHER" id="PTHR24329:SF543">
    <property type="entry name" value="FI01017P-RELATED"/>
    <property type="match status" value="1"/>
</dbReference>
<evidence type="ECO:0000313" key="10">
    <source>
        <dbReference type="Proteomes" id="UP001620626"/>
    </source>
</evidence>
<dbReference type="PROSITE" id="PS00027">
    <property type="entry name" value="HOMEOBOX_1"/>
    <property type="match status" value="1"/>
</dbReference>
<evidence type="ECO:0000313" key="9">
    <source>
        <dbReference type="EMBL" id="KAL3086350.1"/>
    </source>
</evidence>
<evidence type="ECO:0000256" key="3">
    <source>
        <dbReference type="ARBA" id="ARBA00023155"/>
    </source>
</evidence>
<dbReference type="PROSITE" id="PS50071">
    <property type="entry name" value="HOMEOBOX_2"/>
    <property type="match status" value="1"/>
</dbReference>
<dbReference type="InterPro" id="IPR017970">
    <property type="entry name" value="Homeobox_CS"/>
</dbReference>
<dbReference type="Proteomes" id="UP001620626">
    <property type="component" value="Unassembled WGS sequence"/>
</dbReference>
<dbReference type="SMART" id="SM00389">
    <property type="entry name" value="HOX"/>
    <property type="match status" value="1"/>
</dbReference>
<keyword evidence="2 5" id="KW-0238">DNA-binding</keyword>
<dbReference type="Gene3D" id="1.10.10.60">
    <property type="entry name" value="Homeodomain-like"/>
    <property type="match status" value="1"/>
</dbReference>
<organism evidence="9 10">
    <name type="scientific">Heterodera trifolii</name>
    <dbReference type="NCBI Taxonomy" id="157864"/>
    <lineage>
        <taxon>Eukaryota</taxon>
        <taxon>Metazoa</taxon>
        <taxon>Ecdysozoa</taxon>
        <taxon>Nematoda</taxon>
        <taxon>Chromadorea</taxon>
        <taxon>Rhabditida</taxon>
        <taxon>Tylenchina</taxon>
        <taxon>Tylenchomorpha</taxon>
        <taxon>Tylenchoidea</taxon>
        <taxon>Heteroderidae</taxon>
        <taxon>Heteroderinae</taxon>
        <taxon>Heterodera</taxon>
    </lineage>
</organism>
<sequence>MPKGNSKRKKLDGGVQNFLMKQNDGTKLDTRSGREKQIPSQKLESFFTFDGTKAANIQQQKEHLATEATNLTLPNTVTPNQFSMGSLLNGTAAASLPFAHNFWNGHFLMPPSHPPAHYAPPTFIFAGQASSNSSVGGTSASADDRRKTSRRNRTAFSELQLEELEKCFQSSHYPDVNTRDQLARRINLPEAKIQVWFKNRRAKHRKFLRNQPADDGEEEASATANNNNINNNNGQQEAESTTVISWNYSSAPSFNGTAGPFLTPFGIGQANFFNGITNSLIGSANIGSSTN</sequence>
<dbReference type="EMBL" id="JBICBT010001044">
    <property type="protein sequence ID" value="KAL3086350.1"/>
    <property type="molecule type" value="Genomic_DNA"/>
</dbReference>
<feature type="region of interest" description="Disordered" evidence="7">
    <location>
        <begin position="1"/>
        <end position="39"/>
    </location>
</feature>
<feature type="compositionally biased region" description="Basic residues" evidence="7">
    <location>
        <begin position="1"/>
        <end position="10"/>
    </location>
</feature>
<proteinExistence type="predicted"/>
<feature type="region of interest" description="Disordered" evidence="7">
    <location>
        <begin position="129"/>
        <end position="153"/>
    </location>
</feature>
<dbReference type="GO" id="GO:0005634">
    <property type="term" value="C:nucleus"/>
    <property type="evidence" value="ECO:0007669"/>
    <property type="project" value="UniProtKB-SubCell"/>
</dbReference>
<feature type="domain" description="Homeobox" evidence="8">
    <location>
        <begin position="147"/>
        <end position="207"/>
    </location>
</feature>
<keyword evidence="10" id="KW-1185">Reference proteome</keyword>
<evidence type="ECO:0000256" key="4">
    <source>
        <dbReference type="ARBA" id="ARBA00023242"/>
    </source>
</evidence>
<gene>
    <name evidence="9" type="ORF">niasHT_033468</name>
</gene>
<evidence type="ECO:0000256" key="5">
    <source>
        <dbReference type="PROSITE-ProRule" id="PRU00108"/>
    </source>
</evidence>
<dbReference type="InterPro" id="IPR001356">
    <property type="entry name" value="HD"/>
</dbReference>
<evidence type="ECO:0000256" key="7">
    <source>
        <dbReference type="SAM" id="MobiDB-lite"/>
    </source>
</evidence>
<dbReference type="InterPro" id="IPR009057">
    <property type="entry name" value="Homeodomain-like_sf"/>
</dbReference>
<accession>A0ABD2J5X1</accession>
<feature type="compositionally biased region" description="Basic and acidic residues" evidence="7">
    <location>
        <begin position="24"/>
        <end position="37"/>
    </location>
</feature>
<name>A0ABD2J5X1_9BILA</name>
<dbReference type="SUPFAM" id="SSF46689">
    <property type="entry name" value="Homeodomain-like"/>
    <property type="match status" value="1"/>
</dbReference>
<dbReference type="AlphaFoldDB" id="A0ABD2J5X1"/>
<dbReference type="CDD" id="cd00086">
    <property type="entry name" value="homeodomain"/>
    <property type="match status" value="1"/>
</dbReference>
<comment type="caution">
    <text evidence="9">The sequence shown here is derived from an EMBL/GenBank/DDBJ whole genome shotgun (WGS) entry which is preliminary data.</text>
</comment>
<evidence type="ECO:0000256" key="2">
    <source>
        <dbReference type="ARBA" id="ARBA00023125"/>
    </source>
</evidence>
<protein>
    <recommendedName>
        <fullName evidence="8">Homeobox domain-containing protein</fullName>
    </recommendedName>
</protein>
<reference evidence="9 10" key="1">
    <citation type="submission" date="2024-10" db="EMBL/GenBank/DDBJ databases">
        <authorList>
            <person name="Kim D."/>
        </authorList>
    </citation>
    <scope>NUCLEOTIDE SEQUENCE [LARGE SCALE GENOMIC DNA]</scope>
    <source>
        <strain evidence="9">BH-2024</strain>
    </source>
</reference>
<dbReference type="InterPro" id="IPR050649">
    <property type="entry name" value="Paired_Homeobox_TFs"/>
</dbReference>
<evidence type="ECO:0000259" key="8">
    <source>
        <dbReference type="PROSITE" id="PS50071"/>
    </source>
</evidence>
<keyword evidence="4 5" id="KW-0539">Nucleus</keyword>
<dbReference type="FunFam" id="1.10.10.60:FF:000679">
    <property type="entry name" value="Homeobox protein aristaless"/>
    <property type="match status" value="1"/>
</dbReference>
<dbReference type="PANTHER" id="PTHR24329">
    <property type="entry name" value="HOMEOBOX PROTEIN ARISTALESS"/>
    <property type="match status" value="1"/>
</dbReference>
<dbReference type="Pfam" id="PF00046">
    <property type="entry name" value="Homeodomain"/>
    <property type="match status" value="1"/>
</dbReference>
<feature type="compositionally biased region" description="Low complexity" evidence="7">
    <location>
        <begin position="129"/>
        <end position="141"/>
    </location>
</feature>
<dbReference type="GO" id="GO:0030182">
    <property type="term" value="P:neuron differentiation"/>
    <property type="evidence" value="ECO:0007669"/>
    <property type="project" value="UniProtKB-ARBA"/>
</dbReference>
<evidence type="ECO:0000256" key="6">
    <source>
        <dbReference type="RuleBase" id="RU000682"/>
    </source>
</evidence>
<dbReference type="GO" id="GO:0003677">
    <property type="term" value="F:DNA binding"/>
    <property type="evidence" value="ECO:0007669"/>
    <property type="project" value="UniProtKB-UniRule"/>
</dbReference>
<feature type="region of interest" description="Disordered" evidence="7">
    <location>
        <begin position="209"/>
        <end position="238"/>
    </location>
</feature>